<dbReference type="InterPro" id="IPR046798">
    <property type="entry name" value="2OG-FeII_Oxy_6"/>
</dbReference>
<organism evidence="3">
    <name type="scientific">Melampsora larici-populina (strain 98AG31 / pathotype 3-4-7)</name>
    <name type="common">Poplar leaf rust fungus</name>
    <dbReference type="NCBI Taxonomy" id="747676"/>
    <lineage>
        <taxon>Eukaryota</taxon>
        <taxon>Fungi</taxon>
        <taxon>Dikarya</taxon>
        <taxon>Basidiomycota</taxon>
        <taxon>Pucciniomycotina</taxon>
        <taxon>Pucciniomycetes</taxon>
        <taxon>Pucciniales</taxon>
        <taxon>Melampsoraceae</taxon>
        <taxon>Melampsora</taxon>
    </lineage>
</organism>
<accession>F4RYG6</accession>
<protein>
    <recommendedName>
        <fullName evidence="1">Tet-like 2OG-Fe(II) oxygenase domain-containing protein</fullName>
    </recommendedName>
</protein>
<evidence type="ECO:0000259" key="1">
    <source>
        <dbReference type="Pfam" id="PF20515"/>
    </source>
</evidence>
<dbReference type="RefSeq" id="XP_007414270.1">
    <property type="nucleotide sequence ID" value="XM_007414208.1"/>
</dbReference>
<reference evidence="3" key="1">
    <citation type="journal article" date="2011" name="Proc. Natl. Acad. Sci. U.S.A.">
        <title>Obligate biotrophy features unraveled by the genomic analysis of rust fungi.</title>
        <authorList>
            <person name="Duplessis S."/>
            <person name="Cuomo C.A."/>
            <person name="Lin Y.-C."/>
            <person name="Aerts A."/>
            <person name="Tisserant E."/>
            <person name="Veneault-Fourrey C."/>
            <person name="Joly D.L."/>
            <person name="Hacquard S."/>
            <person name="Amselem J."/>
            <person name="Cantarel B.L."/>
            <person name="Chiu R."/>
            <person name="Coutinho P.M."/>
            <person name="Feau N."/>
            <person name="Field M."/>
            <person name="Frey P."/>
            <person name="Gelhaye E."/>
            <person name="Goldberg J."/>
            <person name="Grabherr M.G."/>
            <person name="Kodira C.D."/>
            <person name="Kohler A."/>
            <person name="Kuees U."/>
            <person name="Lindquist E.A."/>
            <person name="Lucas S.M."/>
            <person name="Mago R."/>
            <person name="Mauceli E."/>
            <person name="Morin E."/>
            <person name="Murat C."/>
            <person name="Pangilinan J.L."/>
            <person name="Park R."/>
            <person name="Pearson M."/>
            <person name="Quesneville H."/>
            <person name="Rouhier N."/>
            <person name="Sakthikumar S."/>
            <person name="Salamov A.A."/>
            <person name="Schmutz J."/>
            <person name="Selles B."/>
            <person name="Shapiro H."/>
            <person name="Tanguay P."/>
            <person name="Tuskan G.A."/>
            <person name="Henrissat B."/>
            <person name="Van de Peer Y."/>
            <person name="Rouze P."/>
            <person name="Ellis J.G."/>
            <person name="Dodds P.N."/>
            <person name="Schein J.E."/>
            <person name="Zhong S."/>
            <person name="Hamelin R.C."/>
            <person name="Grigoriev I.V."/>
            <person name="Szabo L.J."/>
            <person name="Martin F."/>
        </authorList>
    </citation>
    <scope>NUCLEOTIDE SEQUENCE [LARGE SCALE GENOMIC DNA]</scope>
    <source>
        <strain evidence="3">98AG31 / pathotype 3-4-7</strain>
    </source>
</reference>
<dbReference type="KEGG" id="mlr:MELLADRAFT_66258"/>
<dbReference type="AlphaFoldDB" id="F4RYG6"/>
<proteinExistence type="predicted"/>
<dbReference type="VEuPathDB" id="FungiDB:MELLADRAFT_66258"/>
<dbReference type="Proteomes" id="UP000001072">
    <property type="component" value="Unassembled WGS sequence"/>
</dbReference>
<name>F4RYG6_MELLP</name>
<dbReference type="HOGENOM" id="CLU_1806605_0_0_1"/>
<dbReference type="InParanoid" id="F4RYG6"/>
<sequence length="143" mass="16091">MYAAGFRPGFDPLVKAAVYAFNATTSGQLWRMQDDLTRQGNLPAIEDFFAERFANLSSYAFESNAEIASRTGAPLWAGQSFYINQTLVDRINQVNDMRGNMNDEEWNVFRGTLLTGYPEEARKKMARLAAKHGINDLSLLFVP</sequence>
<dbReference type="Pfam" id="PF20515">
    <property type="entry name" value="2OG-FeII_Oxy_6"/>
    <property type="match status" value="1"/>
</dbReference>
<keyword evidence="3" id="KW-1185">Reference proteome</keyword>
<evidence type="ECO:0000313" key="3">
    <source>
        <dbReference type="Proteomes" id="UP000001072"/>
    </source>
</evidence>
<dbReference type="EMBL" id="GL883130">
    <property type="protein sequence ID" value="EGG02581.1"/>
    <property type="molecule type" value="Genomic_DNA"/>
</dbReference>
<dbReference type="GeneID" id="18930596"/>
<evidence type="ECO:0000313" key="2">
    <source>
        <dbReference type="EMBL" id="EGG02581.1"/>
    </source>
</evidence>
<feature type="domain" description="Tet-like 2OG-Fe(II) oxygenase" evidence="1">
    <location>
        <begin position="1"/>
        <end position="86"/>
    </location>
</feature>
<gene>
    <name evidence="2" type="ORF">MELLADRAFT_66258</name>
</gene>